<dbReference type="EMBL" id="GBXM01068295">
    <property type="protein sequence ID" value="JAH40282.1"/>
    <property type="molecule type" value="Transcribed_RNA"/>
</dbReference>
<feature type="transmembrane region" description="Helical" evidence="1">
    <location>
        <begin position="32"/>
        <end position="48"/>
    </location>
</feature>
<reference evidence="2" key="2">
    <citation type="journal article" date="2015" name="Fish Shellfish Immunol.">
        <title>Early steps in the European eel (Anguilla anguilla)-Vibrio vulnificus interaction in the gills: Role of the RtxA13 toxin.</title>
        <authorList>
            <person name="Callol A."/>
            <person name="Pajuelo D."/>
            <person name="Ebbesson L."/>
            <person name="Teles M."/>
            <person name="MacKenzie S."/>
            <person name="Amaro C."/>
        </authorList>
    </citation>
    <scope>NUCLEOTIDE SEQUENCE</scope>
</reference>
<reference evidence="2" key="1">
    <citation type="submission" date="2014-11" db="EMBL/GenBank/DDBJ databases">
        <authorList>
            <person name="Amaro Gonzalez C."/>
        </authorList>
    </citation>
    <scope>NUCLEOTIDE SEQUENCE</scope>
</reference>
<name>A0A0E9SGC3_ANGAN</name>
<keyword evidence="1" id="KW-0812">Transmembrane</keyword>
<dbReference type="AlphaFoldDB" id="A0A0E9SGC3"/>
<keyword evidence="1" id="KW-0472">Membrane</keyword>
<protein>
    <submittedName>
        <fullName evidence="2">Uncharacterized protein</fullName>
    </submittedName>
</protein>
<evidence type="ECO:0000313" key="2">
    <source>
        <dbReference type="EMBL" id="JAH40282.1"/>
    </source>
</evidence>
<accession>A0A0E9SGC3</accession>
<proteinExistence type="predicted"/>
<keyword evidence="1" id="KW-1133">Transmembrane helix</keyword>
<organism evidence="2">
    <name type="scientific">Anguilla anguilla</name>
    <name type="common">European freshwater eel</name>
    <name type="synonym">Muraena anguilla</name>
    <dbReference type="NCBI Taxonomy" id="7936"/>
    <lineage>
        <taxon>Eukaryota</taxon>
        <taxon>Metazoa</taxon>
        <taxon>Chordata</taxon>
        <taxon>Craniata</taxon>
        <taxon>Vertebrata</taxon>
        <taxon>Euteleostomi</taxon>
        <taxon>Actinopterygii</taxon>
        <taxon>Neopterygii</taxon>
        <taxon>Teleostei</taxon>
        <taxon>Anguilliformes</taxon>
        <taxon>Anguillidae</taxon>
        <taxon>Anguilla</taxon>
    </lineage>
</organism>
<evidence type="ECO:0000256" key="1">
    <source>
        <dbReference type="SAM" id="Phobius"/>
    </source>
</evidence>
<sequence>MANTGLTLVPALPAKCIARTSKFWLTSKTRNPMLSVCACVCVCVYVLYMNTYTHAHTSELLLKF</sequence>